<dbReference type="SMART" id="SM00359">
    <property type="entry name" value="PUA"/>
    <property type="match status" value="1"/>
</dbReference>
<dbReference type="GO" id="GO:0008168">
    <property type="term" value="F:methyltransferase activity"/>
    <property type="evidence" value="ECO:0007669"/>
    <property type="project" value="UniProtKB-KW"/>
</dbReference>
<dbReference type="SUPFAM" id="SSF88697">
    <property type="entry name" value="PUA domain-like"/>
    <property type="match status" value="1"/>
</dbReference>
<comment type="similarity">
    <text evidence="8">Belongs to the methyltransferase superfamily. RlmI family.</text>
</comment>
<evidence type="ECO:0000259" key="9">
    <source>
        <dbReference type="SMART" id="SM00359"/>
    </source>
</evidence>
<protein>
    <submittedName>
        <fullName evidence="10">Methyltransferase domain-containing protein</fullName>
    </submittedName>
</protein>
<dbReference type="Gene3D" id="2.30.130.10">
    <property type="entry name" value="PUA domain"/>
    <property type="match status" value="1"/>
</dbReference>
<dbReference type="PROSITE" id="PS50890">
    <property type="entry name" value="PUA"/>
    <property type="match status" value="1"/>
</dbReference>
<dbReference type="InterPro" id="IPR036974">
    <property type="entry name" value="PUA_sf"/>
</dbReference>
<dbReference type="Gene3D" id="3.30.750.80">
    <property type="entry name" value="RNA methyltransferase domain (HRMD) like"/>
    <property type="match status" value="1"/>
</dbReference>
<dbReference type="InterPro" id="IPR041532">
    <property type="entry name" value="RlmI-like_PUA"/>
</dbReference>
<dbReference type="EMBL" id="VPFL01000032">
    <property type="protein sequence ID" value="TXF10396.1"/>
    <property type="molecule type" value="Genomic_DNA"/>
</dbReference>
<dbReference type="GO" id="GO:0006364">
    <property type="term" value="P:rRNA processing"/>
    <property type="evidence" value="ECO:0007669"/>
    <property type="project" value="UniProtKB-KW"/>
</dbReference>
<evidence type="ECO:0000313" key="11">
    <source>
        <dbReference type="Proteomes" id="UP000321201"/>
    </source>
</evidence>
<dbReference type="RefSeq" id="WP_147801097.1">
    <property type="nucleotide sequence ID" value="NZ_VPFL01000032.1"/>
</dbReference>
<evidence type="ECO:0000256" key="8">
    <source>
        <dbReference type="ARBA" id="ARBA00038091"/>
    </source>
</evidence>
<gene>
    <name evidence="10" type="ORF">FR698_15490</name>
</gene>
<dbReference type="OrthoDB" id="5296825at2"/>
<dbReference type="InterPro" id="IPR019614">
    <property type="entry name" value="SAM-dep_methyl-trfase"/>
</dbReference>
<dbReference type="GO" id="GO:0032259">
    <property type="term" value="P:methylation"/>
    <property type="evidence" value="ECO:0007669"/>
    <property type="project" value="UniProtKB-KW"/>
</dbReference>
<dbReference type="InterPro" id="IPR002478">
    <property type="entry name" value="PUA"/>
</dbReference>
<comment type="subcellular location">
    <subcellularLocation>
        <location evidence="1">Cytoplasm</location>
    </subcellularLocation>
</comment>
<reference evidence="10 11" key="1">
    <citation type="submission" date="2019-08" db="EMBL/GenBank/DDBJ databases">
        <title>Pelomicrobium methylotrophicum gen. nov., sp. nov. a moderately thermophilic, facultatively anaerobic, lithoautotrophic and methylotrophic bacterium isolated from a terrestrial mud volcano.</title>
        <authorList>
            <person name="Slobodkina G.B."/>
            <person name="Merkel A.Y."/>
            <person name="Slobodkin A.I."/>
        </authorList>
    </citation>
    <scope>NUCLEOTIDE SEQUENCE [LARGE SCALE GENOMIC DNA]</scope>
    <source>
        <strain evidence="10 11">SM250</strain>
    </source>
</reference>
<name>A0A5C7EHT7_9PROT</name>
<keyword evidence="5 10" id="KW-0808">Transferase</keyword>
<dbReference type="AlphaFoldDB" id="A0A5C7EHT7"/>
<keyword evidence="4 10" id="KW-0489">Methyltransferase</keyword>
<dbReference type="CDD" id="cd21153">
    <property type="entry name" value="PUA_RlmI"/>
    <property type="match status" value="1"/>
</dbReference>
<evidence type="ECO:0000256" key="5">
    <source>
        <dbReference type="ARBA" id="ARBA00022679"/>
    </source>
</evidence>
<keyword evidence="3" id="KW-0698">rRNA processing</keyword>
<dbReference type="InterPro" id="IPR029063">
    <property type="entry name" value="SAM-dependent_MTases_sf"/>
</dbReference>
<evidence type="ECO:0000256" key="2">
    <source>
        <dbReference type="ARBA" id="ARBA00022490"/>
    </source>
</evidence>
<organism evidence="10 11">
    <name type="scientific">Pelomicrobium methylotrophicum</name>
    <dbReference type="NCBI Taxonomy" id="2602750"/>
    <lineage>
        <taxon>Bacteria</taxon>
        <taxon>Pseudomonadati</taxon>
        <taxon>Pseudomonadota</taxon>
        <taxon>Hydrogenophilia</taxon>
        <taxon>Hydrogenophilia incertae sedis</taxon>
        <taxon>Pelomicrobium</taxon>
    </lineage>
</organism>
<dbReference type="FunCoup" id="A0A5C7EHT7">
    <property type="interactions" value="392"/>
</dbReference>
<dbReference type="Pfam" id="PF10672">
    <property type="entry name" value="Methyltrans_SAM"/>
    <property type="match status" value="1"/>
</dbReference>
<dbReference type="InterPro" id="IPR015947">
    <property type="entry name" value="PUA-like_sf"/>
</dbReference>
<dbReference type="GO" id="GO:0005737">
    <property type="term" value="C:cytoplasm"/>
    <property type="evidence" value="ECO:0007669"/>
    <property type="project" value="UniProtKB-SubCell"/>
</dbReference>
<sequence>MHKVILKTGREKSLLRRHPWVFSGAVERVEGSPGPGDTVRVEAADGSFLGWGAFSPRSQIHVRIWSFDPEERIDADFFRRRLAAALALRRALVPAEETDALRLVHGESDGLPGVVADRYGDTLVMQLTSCGAEAWREPLADSLLALTGVRRVFERSDGAVRALEGLESRVGAVRGDEPPDAVAIREHGLAFHVDVRRGHKTGFYLDQRTNRARVARHAAGRRVLNGFCYTGAFTVAALAAGAEAVLSIDSSAEALAQAQAHVALNGLDAKRCEWWEADMFEALRRLRDEGRRFDLIVLDPPKFAPTAALAPRAARGYKDINWLAFQLLAPGGLLATFSCSAGVGEALFQKIVAGAALDAGVQACIVEHYGAGPDHPVALNFPEGAYLKGLLCRRG</sequence>
<evidence type="ECO:0000256" key="1">
    <source>
        <dbReference type="ARBA" id="ARBA00004496"/>
    </source>
</evidence>
<evidence type="ECO:0000256" key="7">
    <source>
        <dbReference type="ARBA" id="ARBA00022884"/>
    </source>
</evidence>
<keyword evidence="11" id="KW-1185">Reference proteome</keyword>
<dbReference type="InParanoid" id="A0A5C7EHT7"/>
<keyword evidence="7" id="KW-0694">RNA-binding</keyword>
<keyword evidence="6" id="KW-0949">S-adenosyl-L-methionine</keyword>
<dbReference type="Pfam" id="PF17785">
    <property type="entry name" value="PUA_3"/>
    <property type="match status" value="1"/>
</dbReference>
<dbReference type="CDD" id="cd11572">
    <property type="entry name" value="RlmI_M_like"/>
    <property type="match status" value="1"/>
</dbReference>
<dbReference type="SUPFAM" id="SSF53335">
    <property type="entry name" value="S-adenosyl-L-methionine-dependent methyltransferases"/>
    <property type="match status" value="1"/>
</dbReference>
<dbReference type="CDD" id="cd02440">
    <property type="entry name" value="AdoMet_MTases"/>
    <property type="match status" value="1"/>
</dbReference>
<evidence type="ECO:0000256" key="3">
    <source>
        <dbReference type="ARBA" id="ARBA00022552"/>
    </source>
</evidence>
<comment type="caution">
    <text evidence="10">The sequence shown here is derived from an EMBL/GenBank/DDBJ whole genome shotgun (WGS) entry which is preliminary data.</text>
</comment>
<evidence type="ECO:0000256" key="6">
    <source>
        <dbReference type="ARBA" id="ARBA00022691"/>
    </source>
</evidence>
<accession>A0A5C7EHT7</accession>
<evidence type="ECO:0000256" key="4">
    <source>
        <dbReference type="ARBA" id="ARBA00022603"/>
    </source>
</evidence>
<dbReference type="Proteomes" id="UP000321201">
    <property type="component" value="Unassembled WGS sequence"/>
</dbReference>
<dbReference type="PANTHER" id="PTHR42873">
    <property type="entry name" value="RIBOSOMAL RNA LARGE SUBUNIT METHYLTRANSFERASE"/>
    <property type="match status" value="1"/>
</dbReference>
<dbReference type="GO" id="GO:0003723">
    <property type="term" value="F:RNA binding"/>
    <property type="evidence" value="ECO:0007669"/>
    <property type="project" value="UniProtKB-KW"/>
</dbReference>
<feature type="domain" description="PUA" evidence="9">
    <location>
        <begin position="2"/>
        <end position="87"/>
    </location>
</feature>
<keyword evidence="2" id="KW-0963">Cytoplasm</keyword>
<dbReference type="Gene3D" id="3.40.50.150">
    <property type="entry name" value="Vaccinia Virus protein VP39"/>
    <property type="match status" value="1"/>
</dbReference>
<dbReference type="PANTHER" id="PTHR42873:SF1">
    <property type="entry name" value="S-ADENOSYLMETHIONINE-DEPENDENT METHYLTRANSFERASE DOMAIN-CONTAINING PROTEIN"/>
    <property type="match status" value="1"/>
</dbReference>
<evidence type="ECO:0000313" key="10">
    <source>
        <dbReference type="EMBL" id="TXF10396.1"/>
    </source>
</evidence>
<proteinExistence type="inferred from homology"/>